<reference evidence="2 3" key="1">
    <citation type="submission" date="2018-05" db="EMBL/GenBank/DDBJ databases">
        <title>Abyssibacter profundi OUC007T gen. nov., sp. nov, a marine bacterium isolated from seawater of the Mariana Trench.</title>
        <authorList>
            <person name="Zhou S."/>
        </authorList>
    </citation>
    <scope>NUCLEOTIDE SEQUENCE [LARGE SCALE GENOMIC DNA]</scope>
    <source>
        <strain evidence="2 3">OUC007</strain>
    </source>
</reference>
<evidence type="ECO:0000256" key="1">
    <source>
        <dbReference type="SAM" id="MobiDB-lite"/>
    </source>
</evidence>
<comment type="caution">
    <text evidence="2">The sequence shown here is derived from an EMBL/GenBank/DDBJ whole genome shotgun (WGS) entry which is preliminary data.</text>
</comment>
<feature type="compositionally biased region" description="Basic and acidic residues" evidence="1">
    <location>
        <begin position="237"/>
        <end position="248"/>
    </location>
</feature>
<protein>
    <recommendedName>
        <fullName evidence="4">Nucleotide-diphospho-sugar transferase domain-containing protein</fullName>
    </recommendedName>
</protein>
<accession>A0A363UQF9</accession>
<evidence type="ECO:0000313" key="2">
    <source>
        <dbReference type="EMBL" id="PWN57676.1"/>
    </source>
</evidence>
<gene>
    <name evidence="2" type="ORF">DEH80_00610</name>
</gene>
<organism evidence="2 3">
    <name type="scientific">Abyssibacter profundi</name>
    <dbReference type="NCBI Taxonomy" id="2182787"/>
    <lineage>
        <taxon>Bacteria</taxon>
        <taxon>Pseudomonadati</taxon>
        <taxon>Pseudomonadota</taxon>
        <taxon>Gammaproteobacteria</taxon>
        <taxon>Chromatiales</taxon>
        <taxon>Oceanococcaceae</taxon>
        <taxon>Abyssibacter</taxon>
    </lineage>
</organism>
<evidence type="ECO:0008006" key="4">
    <source>
        <dbReference type="Google" id="ProtNLM"/>
    </source>
</evidence>
<evidence type="ECO:0000313" key="3">
    <source>
        <dbReference type="Proteomes" id="UP000251800"/>
    </source>
</evidence>
<dbReference type="EMBL" id="QEQK01000001">
    <property type="protein sequence ID" value="PWN57676.1"/>
    <property type="molecule type" value="Genomic_DNA"/>
</dbReference>
<dbReference type="AlphaFoldDB" id="A0A363UQF9"/>
<name>A0A363UQF9_9GAMM</name>
<dbReference type="Proteomes" id="UP000251800">
    <property type="component" value="Unassembled WGS sequence"/>
</dbReference>
<dbReference type="OrthoDB" id="195155at2"/>
<sequence length="248" mass="27199">MQSVRNWAADQGYDYQFIGDELLAALPDDLKRKTASQPVVSSDLGRLIWLQQRLDEGAETVVWLDADTWIFNPAEFHLPAANAAIGRECWVQADGRRWRCYRKVHNAALMFRTGNSLLPFYRETAERLLRAHAGTRVVPQLIGPKLLTALHSACQLPVWEQAGVFSPAVIADLMRGGGAALQLLLKRGAPPAASNLCQSSVARGELQAETLSRLTQDAPAVRQRLSQAAAGTADTGFTDKRARTQDPA</sequence>
<feature type="region of interest" description="Disordered" evidence="1">
    <location>
        <begin position="224"/>
        <end position="248"/>
    </location>
</feature>
<keyword evidence="3" id="KW-1185">Reference proteome</keyword>
<proteinExistence type="predicted"/>